<evidence type="ECO:0000313" key="2">
    <source>
        <dbReference type="EMBL" id="KAE9399813.1"/>
    </source>
</evidence>
<protein>
    <submittedName>
        <fullName evidence="2">Uncharacterized protein</fullName>
    </submittedName>
</protein>
<proteinExistence type="predicted"/>
<name>A0A6A4HP62_9AGAR</name>
<feature type="compositionally biased region" description="Low complexity" evidence="1">
    <location>
        <begin position="413"/>
        <end position="425"/>
    </location>
</feature>
<gene>
    <name evidence="2" type="ORF">BT96DRAFT_1101294</name>
</gene>
<reference evidence="2" key="1">
    <citation type="journal article" date="2019" name="Environ. Microbiol.">
        <title>Fungal ecological strategies reflected in gene transcription - a case study of two litter decomposers.</title>
        <authorList>
            <person name="Barbi F."/>
            <person name="Kohler A."/>
            <person name="Barry K."/>
            <person name="Baskaran P."/>
            <person name="Daum C."/>
            <person name="Fauchery L."/>
            <person name="Ihrmark K."/>
            <person name="Kuo A."/>
            <person name="LaButti K."/>
            <person name="Lipzen A."/>
            <person name="Morin E."/>
            <person name="Grigoriev I.V."/>
            <person name="Henrissat B."/>
            <person name="Lindahl B."/>
            <person name="Martin F."/>
        </authorList>
    </citation>
    <scope>NUCLEOTIDE SEQUENCE</scope>
    <source>
        <strain evidence="2">JB14</strain>
    </source>
</reference>
<dbReference type="OrthoDB" id="3010992at2759"/>
<evidence type="ECO:0000256" key="1">
    <source>
        <dbReference type="SAM" id="MobiDB-lite"/>
    </source>
</evidence>
<keyword evidence="3" id="KW-1185">Reference proteome</keyword>
<organism evidence="2 3">
    <name type="scientific">Gymnopus androsaceus JB14</name>
    <dbReference type="NCBI Taxonomy" id="1447944"/>
    <lineage>
        <taxon>Eukaryota</taxon>
        <taxon>Fungi</taxon>
        <taxon>Dikarya</taxon>
        <taxon>Basidiomycota</taxon>
        <taxon>Agaricomycotina</taxon>
        <taxon>Agaricomycetes</taxon>
        <taxon>Agaricomycetidae</taxon>
        <taxon>Agaricales</taxon>
        <taxon>Marasmiineae</taxon>
        <taxon>Omphalotaceae</taxon>
        <taxon>Gymnopus</taxon>
    </lineage>
</organism>
<dbReference type="Proteomes" id="UP000799118">
    <property type="component" value="Unassembled WGS sequence"/>
</dbReference>
<dbReference type="AlphaFoldDB" id="A0A6A4HP62"/>
<feature type="region of interest" description="Disordered" evidence="1">
    <location>
        <begin position="357"/>
        <end position="427"/>
    </location>
</feature>
<dbReference type="EMBL" id="ML769464">
    <property type="protein sequence ID" value="KAE9399813.1"/>
    <property type="molecule type" value="Genomic_DNA"/>
</dbReference>
<feature type="compositionally biased region" description="Low complexity" evidence="1">
    <location>
        <begin position="389"/>
        <end position="401"/>
    </location>
</feature>
<accession>A0A6A4HP62</accession>
<feature type="non-terminal residue" evidence="2">
    <location>
        <position position="1"/>
    </location>
</feature>
<evidence type="ECO:0000313" key="3">
    <source>
        <dbReference type="Proteomes" id="UP000799118"/>
    </source>
</evidence>
<sequence>IYTPVDQTIRKACIVYVKGESRIEPHSHPVLPATKMTCEAKETWEKCIKAAGTIGGTVRSIDQAPSTKLITKGRSSALIDHALQDRRQHKKVLREKKKKLFPFGKGLPGVQHLYSLELEKSESEHYIHLITSSLSGGQLIFTFKTALLALIHRVSAFEVDGTFKRVEGEFDEIEFTIWHSGLGRALTICRVYSNKKDTLTRHLTSKKIRFKALCPDGNLLAMGTDMELALIGGGAEAFLATNKPEYSGINTEDPHEISAHISRICLTHCRRGIRSLHSDVTETEYSRLMEFPFLKSEADLTAFTEWIRNTGNMNLIIIFILFAAEIGTDLDYRALEVDLDVLKEIKSSFESGVQKNPYNSSYNRLKHGLNKESSKRAKTNGSKPRARRSAPAESSSSGRVKSLSKGRAKAREAASPYPAPEASSSGGEVKVMVPSLGNDALNNSTVIDNGFNAYHLLPTHAYATFGDDYQEHSTDASTYFPYIGNVNFNNIPLEMRMGGWDVPFDFNA</sequence>